<evidence type="ECO:0000259" key="9">
    <source>
        <dbReference type="PROSITE" id="PS50011"/>
    </source>
</evidence>
<dbReference type="SUPFAM" id="SSF75011">
    <property type="entry name" value="3-carboxy-cis,cis-mucoante lactonizing enzyme"/>
    <property type="match status" value="1"/>
</dbReference>
<reference evidence="12" key="1">
    <citation type="journal article" date="2023" name="Commun. Biol.">
        <title>Genome analysis of Parmales, the sister group of diatoms, reveals the evolutionary specialization of diatoms from phago-mixotrophs to photoautotrophs.</title>
        <authorList>
            <person name="Ban H."/>
            <person name="Sato S."/>
            <person name="Yoshikawa S."/>
            <person name="Yamada K."/>
            <person name="Nakamura Y."/>
            <person name="Ichinomiya M."/>
            <person name="Sato N."/>
            <person name="Blanc-Mathieu R."/>
            <person name="Endo H."/>
            <person name="Kuwata A."/>
            <person name="Ogata H."/>
        </authorList>
    </citation>
    <scope>NUCLEOTIDE SEQUENCE [LARGE SCALE GENOMIC DNA]</scope>
</reference>
<dbReference type="InterPro" id="IPR051681">
    <property type="entry name" value="Ser/Thr_Kinases-Pseudokinases"/>
</dbReference>
<dbReference type="PROSITE" id="PS00107">
    <property type="entry name" value="PROTEIN_KINASE_ATP"/>
    <property type="match status" value="1"/>
</dbReference>
<dbReference type="InterPro" id="IPR036772">
    <property type="entry name" value="SRCR-like_dom_sf"/>
</dbReference>
<feature type="region of interest" description="Disordered" evidence="7">
    <location>
        <begin position="1705"/>
        <end position="1724"/>
    </location>
</feature>
<dbReference type="PROSITE" id="PS50287">
    <property type="entry name" value="SRCR_2"/>
    <property type="match status" value="2"/>
</dbReference>
<accession>A0A9W7LBD9</accession>
<feature type="domain" description="Protein kinase" evidence="9">
    <location>
        <begin position="1251"/>
        <end position="1545"/>
    </location>
</feature>
<keyword evidence="4" id="KW-1015">Disulfide bond</keyword>
<feature type="signal peptide" evidence="8">
    <location>
        <begin position="1"/>
        <end position="22"/>
    </location>
</feature>
<sequence>MAQVTILLVLLQLSVFIGHVSANVDVGCEAGYGRPEGDVPVGQLGEGTTIRLSNGLYSYSPPYFDSEGKVEGRLEIKFQPGDEPAQWGTVNKYVKEWGDEEAKVACRMLAAELGMALVSHEALSTYHTMNGYLSAFVYDFACKGTESRLWGSSEDGCDHDTYTPDPNNDSNKNVGVICEMREIADECIECVAGKAQKIMNSIPLCEYCEPGKFTAVNGKSVCQYCSTTGIAPQEGSTECQNCPPTQVAGSDRLECGCGKGQGLTYPTGQLPATDKIRLSISEEGPEFVAPTYQEQGIVQGRLEIERSPPGSGNWGTVRPSDNIIEYPFGFNEAKVACKALASELDLHLLSSFTHTETPDGTLDCFLDDLACDGSEEQLGACITANSMVCNKDKENVNDVGVSCQFASKSCTDCEVGKYSSQTSLEACEVCPKDSYGQSEGAIFCERCPFGEDSAEGATRDSQCFSSAELFADLFVLIGTDFDGPNDDGTVRSLEGSFFTESTQDWLSTNIGVTKRGSDVAFLDPNNFLLVEESESDHDVHHYDTGGTELNIRLFARLPNRILDIIFIGDRNLVAIACQDKNIYFFGADGKNTTDGKLDENGYNKDDARHKLELDKIPASIAMSNVSTEILVSTFEDDDEQKFGPVVMCSIEVDDCKNDKQTLLVDKGGYVAVDLDDETFFVLTQDSTETYDKICRCKLSIRDGETENPDDCEVIVEKKRSTINEDDKYVFFQIDPSKKLLYVLVGRLGYIYVYDYSAITPELDFDEGYFKYPVLASHETISKIYFRPSFTAQTSTIDTPTNGVVTAGSDILLPLNLRDQVKNRIAAKQNIEEIEGGMLLKANGWIPTQVPGLNGAVEVVGTTKISNSSLTDYSVSGLLNLKIAAEWEISVMGTDMNRELKHLSGSPFTVDVKFAQTDPDEIVALEWPRTVMAGKPFHAKFRTHDSYKNPTNNYGDNLEWFIRPDDHLMKPLIYNHENSTFEITTTRDEAQEYQIEIMFNQGSRFSKYPVKGSPFIYEILPAALELGRSKNTINNRGVDRLVLELEEYLKIPTHDSSPPDSAITMKVVPVDRHDNFITNQKGFTAEIIYTNDDGESDDVLEVELHGPNYEYKIDIKQGLRGKYMLGFKYKGPDDEEASYLDKSPIEFTVTPGEGDGMSTEDILIISGISILPLGLIVRFIAIRAIQRRMINMKAQYEKNEQKLQFDMQNLNESLKKKKHSDKEIEVMKKALEEIEQEREDELRTVLIDSSKINIVSLLGQGAFGTVSLATYKRDESSEEQQVAVKQLMSIDDESIERFRFECFLTKELVHPNIVRLVGVCWDEMMLGCCLEYIDGGSLEDRLRKDWTLPKEEKMTWKGVMLKLAIQAAMGVQYLHHSQYYDEKAKEMKDCIIHRDLKPDNMLVTKAPDNVLKLTDFGEARAQELNMTMTAVGTPIYISPEIMRNDRYDMKSDSYSFGVVLLAMIRAEKNIIEFFFKSLMKKMKKKNRDGVGLNSMNRYLENGWKPPVPVEFYPKFRRLISDCMDKDAAERPDFDEIVKQMMGDITVEVNINDEPDLGSGILMEEDGGLSEIMSYRKNKSSMSNTNRSGDTNFDNNTGRSFGGFTETGRSSMGGGPDDGTIDIVVNLTNRNQFLEQEVINLGEDIERLEMEKKLLQQHVERLTGGTGGAKKEQPTIVVLPGQTNTDGDGDGVKVEGAKKEQPTIVVLPGQTMDGDGDGDGDSDVGGTVAAVASAPAASANVEDPYAAFLYGTGNVSK</sequence>
<dbReference type="GO" id="GO:0016020">
    <property type="term" value="C:membrane"/>
    <property type="evidence" value="ECO:0007669"/>
    <property type="project" value="InterPro"/>
</dbReference>
<evidence type="ECO:0008006" key="13">
    <source>
        <dbReference type="Google" id="ProtNLM"/>
    </source>
</evidence>
<evidence type="ECO:0000256" key="7">
    <source>
        <dbReference type="SAM" id="MobiDB-lite"/>
    </source>
</evidence>
<dbReference type="InterPro" id="IPR014756">
    <property type="entry name" value="Ig_E-set"/>
</dbReference>
<evidence type="ECO:0000256" key="1">
    <source>
        <dbReference type="ARBA" id="ARBA00022527"/>
    </source>
</evidence>
<keyword evidence="1" id="KW-0808">Transferase</keyword>
<dbReference type="InterPro" id="IPR011641">
    <property type="entry name" value="Tyr-kin_ephrin_A/B_rcpt-like"/>
</dbReference>
<comment type="caution">
    <text evidence="11">The sequence shown here is derived from an EMBL/GenBank/DDBJ whole genome shotgun (WGS) entry which is preliminary data.</text>
</comment>
<protein>
    <recommendedName>
        <fullName evidence="13">Protein kinase domain-containing protein</fullName>
    </recommendedName>
</protein>
<keyword evidence="2 5" id="KW-0547">Nucleotide-binding</keyword>
<feature type="coiled-coil region" evidence="6">
    <location>
        <begin position="1181"/>
        <end position="1243"/>
    </location>
</feature>
<organism evidence="11 12">
    <name type="scientific">Triparma columacea</name>
    <dbReference type="NCBI Taxonomy" id="722753"/>
    <lineage>
        <taxon>Eukaryota</taxon>
        <taxon>Sar</taxon>
        <taxon>Stramenopiles</taxon>
        <taxon>Ochrophyta</taxon>
        <taxon>Bolidophyceae</taxon>
        <taxon>Parmales</taxon>
        <taxon>Triparmaceae</taxon>
        <taxon>Triparma</taxon>
    </lineage>
</organism>
<feature type="region of interest" description="Disordered" evidence="7">
    <location>
        <begin position="1576"/>
        <end position="1597"/>
    </location>
</feature>
<feature type="compositionally biased region" description="Polar residues" evidence="7">
    <location>
        <begin position="1578"/>
        <end position="1597"/>
    </location>
</feature>
<feature type="domain" description="SRCR" evidence="10">
    <location>
        <begin position="50"/>
        <end position="179"/>
    </location>
</feature>
<dbReference type="Gene3D" id="1.10.510.10">
    <property type="entry name" value="Transferase(Phosphotransferase) domain 1"/>
    <property type="match status" value="1"/>
</dbReference>
<keyword evidence="8" id="KW-0732">Signal</keyword>
<dbReference type="GO" id="GO:0005524">
    <property type="term" value="F:ATP binding"/>
    <property type="evidence" value="ECO:0007669"/>
    <property type="project" value="UniProtKB-UniRule"/>
</dbReference>
<dbReference type="Gene3D" id="2.60.40.10">
    <property type="entry name" value="Immunoglobulins"/>
    <property type="match status" value="1"/>
</dbReference>
<dbReference type="InterPro" id="IPR000719">
    <property type="entry name" value="Prot_kinase_dom"/>
</dbReference>
<dbReference type="OrthoDB" id="199841at2759"/>
<dbReference type="PROSITE" id="PS50011">
    <property type="entry name" value="PROTEIN_KINASE_DOM"/>
    <property type="match status" value="1"/>
</dbReference>
<dbReference type="Proteomes" id="UP001165065">
    <property type="component" value="Unassembled WGS sequence"/>
</dbReference>
<feature type="binding site" evidence="5">
    <location>
        <position position="1284"/>
    </location>
    <ligand>
        <name>ATP</name>
        <dbReference type="ChEBI" id="CHEBI:30616"/>
    </ligand>
</feature>
<keyword evidence="12" id="KW-1185">Reference proteome</keyword>
<gene>
    <name evidence="11" type="ORF">TrCOL_g1311</name>
</gene>
<dbReference type="InterPro" id="IPR001245">
    <property type="entry name" value="Ser-Thr/Tyr_kinase_cat_dom"/>
</dbReference>
<dbReference type="SUPFAM" id="SSF56487">
    <property type="entry name" value="SRCR-like"/>
    <property type="match status" value="2"/>
</dbReference>
<dbReference type="PANTHER" id="PTHR44329">
    <property type="entry name" value="SERINE/THREONINE-PROTEIN KINASE TNNI3K-RELATED"/>
    <property type="match status" value="1"/>
</dbReference>
<keyword evidence="1" id="KW-0418">Kinase</keyword>
<proteinExistence type="predicted"/>
<name>A0A9W7LBD9_9STRA</name>
<keyword evidence="6" id="KW-0175">Coiled coil</keyword>
<dbReference type="InterPro" id="IPR008271">
    <property type="entry name" value="Ser/Thr_kinase_AS"/>
</dbReference>
<dbReference type="PROSITE" id="PS00108">
    <property type="entry name" value="PROTEIN_KINASE_ST"/>
    <property type="match status" value="1"/>
</dbReference>
<feature type="chain" id="PRO_5040779754" description="Protein kinase domain-containing protein" evidence="8">
    <location>
        <begin position="23"/>
        <end position="1755"/>
    </location>
</feature>
<dbReference type="SUPFAM" id="SSF81296">
    <property type="entry name" value="E set domains"/>
    <property type="match status" value="1"/>
</dbReference>
<evidence type="ECO:0000256" key="8">
    <source>
        <dbReference type="SAM" id="SignalP"/>
    </source>
</evidence>
<feature type="coiled-coil region" evidence="6">
    <location>
        <begin position="1622"/>
        <end position="1663"/>
    </location>
</feature>
<dbReference type="InterPro" id="IPR013783">
    <property type="entry name" value="Ig-like_fold"/>
</dbReference>
<evidence type="ECO:0000313" key="11">
    <source>
        <dbReference type="EMBL" id="GMI44394.1"/>
    </source>
</evidence>
<dbReference type="SMART" id="SM01411">
    <property type="entry name" value="Ephrin_rec_like"/>
    <property type="match status" value="2"/>
</dbReference>
<keyword evidence="3 5" id="KW-0067">ATP-binding</keyword>
<dbReference type="Pfam" id="PF00530">
    <property type="entry name" value="SRCR"/>
    <property type="match status" value="2"/>
</dbReference>
<evidence type="ECO:0000256" key="3">
    <source>
        <dbReference type="ARBA" id="ARBA00022840"/>
    </source>
</evidence>
<dbReference type="Gene3D" id="3.10.250.10">
    <property type="entry name" value="SRCR-like domain"/>
    <property type="match status" value="2"/>
</dbReference>
<dbReference type="Gene3D" id="2.10.50.10">
    <property type="entry name" value="Tumor Necrosis Factor Receptor, subunit A, domain 2"/>
    <property type="match status" value="1"/>
</dbReference>
<keyword evidence="1" id="KW-0723">Serine/threonine-protein kinase</keyword>
<evidence type="ECO:0000313" key="12">
    <source>
        <dbReference type="Proteomes" id="UP001165065"/>
    </source>
</evidence>
<feature type="domain" description="SRCR" evidence="10">
    <location>
        <begin position="276"/>
        <end position="404"/>
    </location>
</feature>
<dbReference type="Pfam" id="PF07699">
    <property type="entry name" value="Ephrin_rec_like"/>
    <property type="match status" value="1"/>
</dbReference>
<evidence type="ECO:0000256" key="5">
    <source>
        <dbReference type="PROSITE-ProRule" id="PRU10141"/>
    </source>
</evidence>
<dbReference type="SMART" id="SM00202">
    <property type="entry name" value="SR"/>
    <property type="match status" value="2"/>
</dbReference>
<evidence type="ECO:0000256" key="4">
    <source>
        <dbReference type="ARBA" id="ARBA00023157"/>
    </source>
</evidence>
<evidence type="ECO:0000259" key="10">
    <source>
        <dbReference type="PROSITE" id="PS50287"/>
    </source>
</evidence>
<dbReference type="SMART" id="SM00220">
    <property type="entry name" value="S_TKc"/>
    <property type="match status" value="1"/>
</dbReference>
<dbReference type="Pfam" id="PF07714">
    <property type="entry name" value="PK_Tyr_Ser-Thr"/>
    <property type="match status" value="1"/>
</dbReference>
<dbReference type="GO" id="GO:0004674">
    <property type="term" value="F:protein serine/threonine kinase activity"/>
    <property type="evidence" value="ECO:0007669"/>
    <property type="project" value="TreeGrafter"/>
</dbReference>
<evidence type="ECO:0000256" key="6">
    <source>
        <dbReference type="SAM" id="Coils"/>
    </source>
</evidence>
<dbReference type="InterPro" id="IPR011009">
    <property type="entry name" value="Kinase-like_dom_sf"/>
</dbReference>
<dbReference type="Gene3D" id="3.30.200.20">
    <property type="entry name" value="Phosphorylase Kinase, domain 1"/>
    <property type="match status" value="1"/>
</dbReference>
<dbReference type="InterPro" id="IPR017441">
    <property type="entry name" value="Protein_kinase_ATP_BS"/>
</dbReference>
<dbReference type="InterPro" id="IPR001190">
    <property type="entry name" value="SRCR"/>
</dbReference>
<evidence type="ECO:0000256" key="2">
    <source>
        <dbReference type="ARBA" id="ARBA00022741"/>
    </source>
</evidence>
<dbReference type="SUPFAM" id="SSF56112">
    <property type="entry name" value="Protein kinase-like (PK-like)"/>
    <property type="match status" value="1"/>
</dbReference>
<dbReference type="EMBL" id="BRYA01001479">
    <property type="protein sequence ID" value="GMI44394.1"/>
    <property type="molecule type" value="Genomic_DNA"/>
</dbReference>